<dbReference type="InterPro" id="IPR053910">
    <property type="entry name" value="RsmI_HTH"/>
</dbReference>
<evidence type="ECO:0000259" key="7">
    <source>
        <dbReference type="Pfam" id="PF00590"/>
    </source>
</evidence>
<dbReference type="PIRSF" id="PIRSF005917">
    <property type="entry name" value="MTase_YraL"/>
    <property type="match status" value="1"/>
</dbReference>
<dbReference type="InterPro" id="IPR000878">
    <property type="entry name" value="4pyrrol_Mease"/>
</dbReference>
<proteinExistence type="inferred from homology"/>
<evidence type="ECO:0000256" key="6">
    <source>
        <dbReference type="HAMAP-Rule" id="MF_01877"/>
    </source>
</evidence>
<comment type="similarity">
    <text evidence="6">Belongs to the methyltransferase superfamily. RsmI family.</text>
</comment>
<dbReference type="RefSeq" id="WP_073379095.1">
    <property type="nucleotide sequence ID" value="NZ_FQXS01000040.1"/>
</dbReference>
<keyword evidence="1 6" id="KW-0963">Cytoplasm</keyword>
<feature type="domain" description="RsmI HTH" evidence="8">
    <location>
        <begin position="244"/>
        <end position="273"/>
    </location>
</feature>
<dbReference type="InterPro" id="IPR014777">
    <property type="entry name" value="4pyrrole_Mease_sub1"/>
</dbReference>
<evidence type="ECO:0000313" key="9">
    <source>
        <dbReference type="EMBL" id="SHI12312.1"/>
    </source>
</evidence>
<keyword evidence="2 6" id="KW-0698">rRNA processing</keyword>
<feature type="domain" description="Tetrapyrrole methylase" evidence="7">
    <location>
        <begin position="4"/>
        <end position="203"/>
    </location>
</feature>
<dbReference type="GO" id="GO:0005737">
    <property type="term" value="C:cytoplasm"/>
    <property type="evidence" value="ECO:0007669"/>
    <property type="project" value="UniProtKB-SubCell"/>
</dbReference>
<evidence type="ECO:0000256" key="4">
    <source>
        <dbReference type="ARBA" id="ARBA00022679"/>
    </source>
</evidence>
<dbReference type="InterPro" id="IPR018063">
    <property type="entry name" value="SAM_MeTrfase_RsmI_CS"/>
</dbReference>
<name>A0A1M5YK10_9BACT</name>
<comment type="catalytic activity">
    <reaction evidence="6">
        <text>cytidine(1402) in 16S rRNA + S-adenosyl-L-methionine = 2'-O-methylcytidine(1402) in 16S rRNA + S-adenosyl-L-homocysteine + H(+)</text>
        <dbReference type="Rhea" id="RHEA:42924"/>
        <dbReference type="Rhea" id="RHEA-COMP:10285"/>
        <dbReference type="Rhea" id="RHEA-COMP:10286"/>
        <dbReference type="ChEBI" id="CHEBI:15378"/>
        <dbReference type="ChEBI" id="CHEBI:57856"/>
        <dbReference type="ChEBI" id="CHEBI:59789"/>
        <dbReference type="ChEBI" id="CHEBI:74495"/>
        <dbReference type="ChEBI" id="CHEBI:82748"/>
        <dbReference type="EC" id="2.1.1.198"/>
    </reaction>
</comment>
<dbReference type="NCBIfam" id="TIGR00096">
    <property type="entry name" value="16S rRNA (cytidine(1402)-2'-O)-methyltransferase"/>
    <property type="match status" value="1"/>
</dbReference>
<dbReference type="EC" id="2.1.1.198" evidence="6"/>
<comment type="subcellular location">
    <subcellularLocation>
        <location evidence="6">Cytoplasm</location>
    </subcellularLocation>
</comment>
<dbReference type="OrthoDB" id="9809084at2"/>
<evidence type="ECO:0000256" key="3">
    <source>
        <dbReference type="ARBA" id="ARBA00022603"/>
    </source>
</evidence>
<dbReference type="EMBL" id="FQXS01000040">
    <property type="protein sequence ID" value="SHI12312.1"/>
    <property type="molecule type" value="Genomic_DNA"/>
</dbReference>
<evidence type="ECO:0000256" key="2">
    <source>
        <dbReference type="ARBA" id="ARBA00022552"/>
    </source>
</evidence>
<dbReference type="Gene3D" id="3.40.1010.10">
    <property type="entry name" value="Cobalt-precorrin-4 Transmethylase, Domain 1"/>
    <property type="match status" value="1"/>
</dbReference>
<dbReference type="Gene3D" id="3.30.950.10">
    <property type="entry name" value="Methyltransferase, Cobalt-precorrin-4 Transmethylase, Domain 2"/>
    <property type="match status" value="1"/>
</dbReference>
<dbReference type="HAMAP" id="MF_01877">
    <property type="entry name" value="16SrRNA_methyltr_I"/>
    <property type="match status" value="1"/>
</dbReference>
<gene>
    <name evidence="6" type="primary">rsmI</name>
    <name evidence="9" type="ORF">SAMN02745124_04131</name>
</gene>
<accession>A0A1M5YK10</accession>
<dbReference type="SUPFAM" id="SSF53790">
    <property type="entry name" value="Tetrapyrrole methylase"/>
    <property type="match status" value="1"/>
</dbReference>
<keyword evidence="10" id="KW-1185">Reference proteome</keyword>
<dbReference type="InterPro" id="IPR014776">
    <property type="entry name" value="4pyrrole_Mease_sub2"/>
</dbReference>
<sequence>MPGTLYIVATPIGNLEDMTGRAIRTLREVDLIAAEDTRHTRKLLSHFSIATPLISYYREKETQRAAELIEQISGGASVALVSDAGTPGISDPGAILVRQARAAGLPIVPIPGPSALSAALSCAGLDPGSFLFLGFAPAKRAQRRSLLQSLKTTPYPLVFYESPHRIVSFVKDCAELFGDRVVLWAREISKLYEDIEETTLHQLAERIDGTKIRGELVLIIHPGTVSQPAGETLDEILCWYRDQTELSLKDACRAVAADLGVGRSEVYQRALELWPKR</sequence>
<dbReference type="STRING" id="1121409.SAMN02745124_04131"/>
<dbReference type="GO" id="GO:0070677">
    <property type="term" value="F:rRNA (cytosine-2'-O-)-methyltransferase activity"/>
    <property type="evidence" value="ECO:0007669"/>
    <property type="project" value="UniProtKB-UniRule"/>
</dbReference>
<evidence type="ECO:0000256" key="1">
    <source>
        <dbReference type="ARBA" id="ARBA00022490"/>
    </source>
</evidence>
<evidence type="ECO:0000313" key="10">
    <source>
        <dbReference type="Proteomes" id="UP000184139"/>
    </source>
</evidence>
<keyword evidence="4 6" id="KW-0808">Transferase</keyword>
<comment type="function">
    <text evidence="6">Catalyzes the 2'-O-methylation of the ribose of cytidine 1402 (C1402) in 16S rRNA.</text>
</comment>
<dbReference type="Pfam" id="PF23016">
    <property type="entry name" value="RsmI_C"/>
    <property type="match status" value="1"/>
</dbReference>
<dbReference type="PROSITE" id="PS01296">
    <property type="entry name" value="RSMI"/>
    <property type="match status" value="1"/>
</dbReference>
<dbReference type="Pfam" id="PF00590">
    <property type="entry name" value="TP_methylase"/>
    <property type="match status" value="1"/>
</dbReference>
<keyword evidence="5 6" id="KW-0949">S-adenosyl-L-methionine</keyword>
<keyword evidence="3 6" id="KW-0489">Methyltransferase</keyword>
<dbReference type="AlphaFoldDB" id="A0A1M5YK10"/>
<dbReference type="Proteomes" id="UP000184139">
    <property type="component" value="Unassembled WGS sequence"/>
</dbReference>
<dbReference type="InterPro" id="IPR035996">
    <property type="entry name" value="4pyrrol_Methylase_sf"/>
</dbReference>
<dbReference type="PANTHER" id="PTHR46111">
    <property type="entry name" value="RIBOSOMAL RNA SMALL SUBUNIT METHYLTRANSFERASE I"/>
    <property type="match status" value="1"/>
</dbReference>
<evidence type="ECO:0000259" key="8">
    <source>
        <dbReference type="Pfam" id="PF23016"/>
    </source>
</evidence>
<dbReference type="PANTHER" id="PTHR46111:SF1">
    <property type="entry name" value="RIBOSOMAL RNA SMALL SUBUNIT METHYLTRANSFERASE I"/>
    <property type="match status" value="1"/>
</dbReference>
<dbReference type="InterPro" id="IPR008189">
    <property type="entry name" value="rRNA_ssu_MeTfrase_I"/>
</dbReference>
<reference evidence="9 10" key="1">
    <citation type="submission" date="2016-11" db="EMBL/GenBank/DDBJ databases">
        <authorList>
            <person name="Jaros S."/>
            <person name="Januszkiewicz K."/>
            <person name="Wedrychowicz H."/>
        </authorList>
    </citation>
    <scope>NUCLEOTIDE SEQUENCE [LARGE SCALE GENOMIC DNA]</scope>
    <source>
        <strain evidence="9 10">DSM 9705</strain>
    </source>
</reference>
<protein>
    <recommendedName>
        <fullName evidence="6">Ribosomal RNA small subunit methyltransferase I</fullName>
        <ecNumber evidence="6">2.1.1.198</ecNumber>
    </recommendedName>
    <alternativeName>
        <fullName evidence="6">16S rRNA 2'-O-ribose C1402 methyltransferase</fullName>
    </alternativeName>
    <alternativeName>
        <fullName evidence="6">rRNA (cytidine-2'-O-)-methyltransferase RsmI</fullName>
    </alternativeName>
</protein>
<dbReference type="FunFam" id="3.40.1010.10:FF:000007">
    <property type="entry name" value="Ribosomal RNA small subunit methyltransferase I"/>
    <property type="match status" value="1"/>
</dbReference>
<dbReference type="CDD" id="cd11648">
    <property type="entry name" value="RsmI"/>
    <property type="match status" value="1"/>
</dbReference>
<organism evidence="9 10">
    <name type="scientific">Desulfofustis glycolicus DSM 9705</name>
    <dbReference type="NCBI Taxonomy" id="1121409"/>
    <lineage>
        <taxon>Bacteria</taxon>
        <taxon>Pseudomonadati</taxon>
        <taxon>Thermodesulfobacteriota</taxon>
        <taxon>Desulfobulbia</taxon>
        <taxon>Desulfobulbales</taxon>
        <taxon>Desulfocapsaceae</taxon>
        <taxon>Desulfofustis</taxon>
    </lineage>
</organism>
<evidence type="ECO:0000256" key="5">
    <source>
        <dbReference type="ARBA" id="ARBA00022691"/>
    </source>
</evidence>